<evidence type="ECO:0000313" key="6">
    <source>
        <dbReference type="EMBL" id="AWM77179.1"/>
    </source>
</evidence>
<dbReference type="KEGG" id="phb:HYN04_05025"/>
<dbReference type="GO" id="GO:1990281">
    <property type="term" value="C:efflux pump complex"/>
    <property type="evidence" value="ECO:0007669"/>
    <property type="project" value="TreeGrafter"/>
</dbReference>
<evidence type="ECO:0000256" key="3">
    <source>
        <dbReference type="SAM" id="Coils"/>
    </source>
</evidence>
<dbReference type="InterPro" id="IPR006143">
    <property type="entry name" value="RND_pump_MFP"/>
</dbReference>
<feature type="coiled-coil region" evidence="3">
    <location>
        <begin position="114"/>
        <end position="172"/>
    </location>
</feature>
<dbReference type="Gene3D" id="2.40.50.100">
    <property type="match status" value="1"/>
</dbReference>
<dbReference type="GO" id="GO:0030313">
    <property type="term" value="C:cell envelope"/>
    <property type="evidence" value="ECO:0007669"/>
    <property type="project" value="UniProtKB-SubCell"/>
</dbReference>
<dbReference type="GO" id="GO:0015562">
    <property type="term" value="F:efflux transmembrane transporter activity"/>
    <property type="evidence" value="ECO:0007669"/>
    <property type="project" value="TreeGrafter"/>
</dbReference>
<evidence type="ECO:0000256" key="1">
    <source>
        <dbReference type="ARBA" id="ARBA00009477"/>
    </source>
</evidence>
<keyword evidence="2 3" id="KW-0175">Coiled coil</keyword>
<keyword evidence="7" id="KW-1185">Reference proteome</keyword>
<gene>
    <name evidence="6" type="ORF">HYN04_05025</name>
</gene>
<dbReference type="RefSeq" id="WP_110449748.1">
    <property type="nucleotide sequence ID" value="NZ_CP029479.1"/>
</dbReference>
<organism evidence="6 7">
    <name type="scientific">Phenylobacterium parvum</name>
    <dbReference type="NCBI Taxonomy" id="2201350"/>
    <lineage>
        <taxon>Bacteria</taxon>
        <taxon>Pseudomonadati</taxon>
        <taxon>Pseudomonadota</taxon>
        <taxon>Alphaproteobacteria</taxon>
        <taxon>Caulobacterales</taxon>
        <taxon>Caulobacteraceae</taxon>
        <taxon>Phenylobacterium</taxon>
    </lineage>
</organism>
<dbReference type="InterPro" id="IPR058792">
    <property type="entry name" value="Beta-barrel_RND_2"/>
</dbReference>
<dbReference type="Pfam" id="PF25917">
    <property type="entry name" value="BSH_RND"/>
    <property type="match status" value="1"/>
</dbReference>
<protein>
    <submittedName>
        <fullName evidence="6">Efflux RND transporter periplasmic adaptor subunit</fullName>
    </submittedName>
</protein>
<dbReference type="Gene3D" id="2.40.30.170">
    <property type="match status" value="1"/>
</dbReference>
<dbReference type="EMBL" id="CP029479">
    <property type="protein sequence ID" value="AWM77179.1"/>
    <property type="molecule type" value="Genomic_DNA"/>
</dbReference>
<dbReference type="Proteomes" id="UP000247763">
    <property type="component" value="Chromosome"/>
</dbReference>
<dbReference type="Pfam" id="PF25954">
    <property type="entry name" value="Beta-barrel_RND_2"/>
    <property type="match status" value="1"/>
</dbReference>
<dbReference type="OrthoDB" id="7422354at2"/>
<evidence type="ECO:0000256" key="2">
    <source>
        <dbReference type="ARBA" id="ARBA00023054"/>
    </source>
</evidence>
<evidence type="ECO:0000313" key="7">
    <source>
        <dbReference type="Proteomes" id="UP000247763"/>
    </source>
</evidence>
<dbReference type="GO" id="GO:0019898">
    <property type="term" value="C:extrinsic component of membrane"/>
    <property type="evidence" value="ECO:0007669"/>
    <property type="project" value="InterPro"/>
</dbReference>
<name>A0A2Z3HWI5_9CAUL</name>
<proteinExistence type="inferred from homology"/>
<dbReference type="InterPro" id="IPR058625">
    <property type="entry name" value="MdtA-like_BSH"/>
</dbReference>
<dbReference type="PANTHER" id="PTHR30469">
    <property type="entry name" value="MULTIDRUG RESISTANCE PROTEIN MDTA"/>
    <property type="match status" value="1"/>
</dbReference>
<reference evidence="7" key="1">
    <citation type="submission" date="2018-05" db="EMBL/GenBank/DDBJ databases">
        <title>Genome sequencing of Phenylobacterium sp. HYN0004.</title>
        <authorList>
            <person name="Yi H."/>
            <person name="Baek C."/>
        </authorList>
    </citation>
    <scope>NUCLEOTIDE SEQUENCE [LARGE SCALE GENOMIC DNA]</scope>
    <source>
        <strain evidence="7">HYN0004</strain>
    </source>
</reference>
<dbReference type="NCBIfam" id="TIGR01730">
    <property type="entry name" value="RND_mfp"/>
    <property type="match status" value="1"/>
</dbReference>
<dbReference type="SUPFAM" id="SSF111369">
    <property type="entry name" value="HlyD-like secretion proteins"/>
    <property type="match status" value="1"/>
</dbReference>
<feature type="domain" description="Multidrug resistance protein MdtA-like barrel-sandwich hybrid" evidence="4">
    <location>
        <begin position="67"/>
        <end position="219"/>
    </location>
</feature>
<dbReference type="GO" id="GO:1990195">
    <property type="term" value="C:macrolide transmembrane transporter complex"/>
    <property type="evidence" value="ECO:0007669"/>
    <property type="project" value="InterPro"/>
</dbReference>
<dbReference type="GO" id="GO:1990961">
    <property type="term" value="P:xenobiotic detoxification by transmembrane export across the plasma membrane"/>
    <property type="evidence" value="ECO:0007669"/>
    <property type="project" value="InterPro"/>
</dbReference>
<accession>A0A2Z3HWI5</accession>
<dbReference type="PANTHER" id="PTHR30469:SF33">
    <property type="entry name" value="SLR1207 PROTEIN"/>
    <property type="match status" value="1"/>
</dbReference>
<dbReference type="Gene3D" id="6.10.140.1990">
    <property type="match status" value="1"/>
</dbReference>
<dbReference type="FunFam" id="2.40.30.170:FF:000010">
    <property type="entry name" value="Efflux RND transporter periplasmic adaptor subunit"/>
    <property type="match status" value="1"/>
</dbReference>
<evidence type="ECO:0000259" key="5">
    <source>
        <dbReference type="Pfam" id="PF25954"/>
    </source>
</evidence>
<evidence type="ECO:0000259" key="4">
    <source>
        <dbReference type="Pfam" id="PF25917"/>
    </source>
</evidence>
<comment type="similarity">
    <text evidence="1">Belongs to the membrane fusion protein (MFP) (TC 8.A.1) family.</text>
</comment>
<dbReference type="InterPro" id="IPR030190">
    <property type="entry name" value="MacA_alpha-hairpin_sf"/>
</dbReference>
<sequence length="493" mass="51990">MTSAARPNWRRRALYVLGGLAVLALAGAGLRSCRSEPEAPPYRTAQVESGALVQTVSASGVIEALVTVEVGSQISGQIKSITADFNDRVKAGQVLAELDPQTYESRLRLGQADVAAGEAAVRQAEAQAQQARQELSRRKSLAAQGYLSQAALEAVEAQARTSAAALEAAKARVQQSRASLRTTEVDLSRTRIIAPIDGIVVLRAIEPGQTVAASFQAPVLFRIARDFDRVKVKISVDEADIGGVKEGQAVTFSVDAYPDQVFEGIVTQVRKQPVTEQNVVAYTVMAEAANTGGKLLPGMTANADIVIQRREGVLKVPVAALRWTPPPQVQAAPRGPPGTPTRSDFGPAFPGSVAVQKVVGQLGLDPRQKKAWADIQTELRVQATAAAAPGGEAGRKAVAEVVNKSLSQLEARLDERQKTRLKVLRPLAFELGPDPAGFIAGSVYRQTPDGPQPVVVQVGPTDGAMTEVRGPLKAGETLIVGGGPKPKMRVGAD</sequence>
<feature type="domain" description="CusB-like beta-barrel" evidence="5">
    <location>
        <begin position="232"/>
        <end position="305"/>
    </location>
</feature>
<dbReference type="AlphaFoldDB" id="A0A2Z3HWI5"/>